<dbReference type="PANTHER" id="PTHR17901:SF14">
    <property type="entry name" value="MAGNESIUM-DEPENDENT PHOSPHATASE 1"/>
    <property type="match status" value="1"/>
</dbReference>
<dbReference type="InParanoid" id="A8P1X3"/>
<dbReference type="GO" id="GO:0003993">
    <property type="term" value="F:acid phosphatase activity"/>
    <property type="evidence" value="ECO:0007669"/>
    <property type="project" value="TreeGrafter"/>
</dbReference>
<evidence type="ECO:0000313" key="2">
    <source>
        <dbReference type="Proteomes" id="UP000001861"/>
    </source>
</evidence>
<dbReference type="PANTHER" id="PTHR17901">
    <property type="entry name" value="MAGNESIUM-DEPENDENT PHOSPHATASE 1 MDP1"/>
    <property type="match status" value="1"/>
</dbReference>
<dbReference type="OMA" id="GVWAWRK"/>
<sequence length="196" mass="22718">MTNTTRFPKLIAFDLDYTLWDLWIDTHVDGPLKRNKNTINQVLDRYNQPISFYRHVADIFHRIRATRLDPSDPNEKVVTAACSRTHAPDLANQALRLLLVPPPANPDEYPGAFTEPTPAIQFFDELEIYPGSKLTHFRKIHERTGIDYSEMLFFDDEWRNKEVEQLGVVFCHVPAGLNTAKFEEGLTEWRKRTSSS</sequence>
<keyword evidence="2" id="KW-1185">Reference proteome</keyword>
<dbReference type="KEGG" id="cci:CC1G_12243"/>
<gene>
    <name evidence="1" type="ORF">CC1G_12243</name>
</gene>
<comment type="caution">
    <text evidence="1">The sequence shown here is derived from an EMBL/GenBank/DDBJ whole genome shotgun (WGS) entry which is preliminary data.</text>
</comment>
<dbReference type="EMBL" id="AACS02000013">
    <property type="protein sequence ID" value="EAU83634.1"/>
    <property type="molecule type" value="Genomic_DNA"/>
</dbReference>
<reference evidence="1 2" key="1">
    <citation type="journal article" date="2010" name="Proc. Natl. Acad. Sci. U.S.A.">
        <title>Insights into evolution of multicellular fungi from the assembled chromosomes of the mushroom Coprinopsis cinerea (Coprinus cinereus).</title>
        <authorList>
            <person name="Stajich J.E."/>
            <person name="Wilke S.K."/>
            <person name="Ahren D."/>
            <person name="Au C.H."/>
            <person name="Birren B.W."/>
            <person name="Borodovsky M."/>
            <person name="Burns C."/>
            <person name="Canback B."/>
            <person name="Casselton L.A."/>
            <person name="Cheng C.K."/>
            <person name="Deng J."/>
            <person name="Dietrich F.S."/>
            <person name="Fargo D.C."/>
            <person name="Farman M.L."/>
            <person name="Gathman A.C."/>
            <person name="Goldberg J."/>
            <person name="Guigo R."/>
            <person name="Hoegger P.J."/>
            <person name="Hooker J.B."/>
            <person name="Huggins A."/>
            <person name="James T.Y."/>
            <person name="Kamada T."/>
            <person name="Kilaru S."/>
            <person name="Kodira C."/>
            <person name="Kues U."/>
            <person name="Kupfer D."/>
            <person name="Kwan H.S."/>
            <person name="Lomsadze A."/>
            <person name="Li W."/>
            <person name="Lilly W.W."/>
            <person name="Ma L.J."/>
            <person name="Mackey A.J."/>
            <person name="Manning G."/>
            <person name="Martin F."/>
            <person name="Muraguchi H."/>
            <person name="Natvig D.O."/>
            <person name="Palmerini H."/>
            <person name="Ramesh M.A."/>
            <person name="Rehmeyer C.J."/>
            <person name="Roe B.A."/>
            <person name="Shenoy N."/>
            <person name="Stanke M."/>
            <person name="Ter-Hovhannisyan V."/>
            <person name="Tunlid A."/>
            <person name="Velagapudi R."/>
            <person name="Vision T.J."/>
            <person name="Zeng Q."/>
            <person name="Zolan M.E."/>
            <person name="Pukkila P.J."/>
        </authorList>
    </citation>
    <scope>NUCLEOTIDE SEQUENCE [LARGE SCALE GENOMIC DNA]</scope>
    <source>
        <strain evidence="2">Okayama-7 / 130 / ATCC MYA-4618 / FGSC 9003</strain>
    </source>
</reference>
<dbReference type="Gene3D" id="3.40.50.1000">
    <property type="entry name" value="HAD superfamily/HAD-like"/>
    <property type="match status" value="1"/>
</dbReference>
<dbReference type="RefSeq" id="XP_001838194.1">
    <property type="nucleotide sequence ID" value="XM_001838142.2"/>
</dbReference>
<proteinExistence type="predicted"/>
<dbReference type="Pfam" id="PF12689">
    <property type="entry name" value="Acid_PPase"/>
    <property type="match status" value="1"/>
</dbReference>
<dbReference type="SFLD" id="SFLDG01129">
    <property type="entry name" value="C1.5:_HAD__Beta-PGM__Phosphata"/>
    <property type="match status" value="1"/>
</dbReference>
<dbReference type="FunCoup" id="A8P1X3">
    <property type="interactions" value="35"/>
</dbReference>
<evidence type="ECO:0000313" key="1">
    <source>
        <dbReference type="EMBL" id="EAU83634.1"/>
    </source>
</evidence>
<dbReference type="InterPro" id="IPR023214">
    <property type="entry name" value="HAD_sf"/>
</dbReference>
<dbReference type="VEuPathDB" id="FungiDB:CC1G_12243"/>
<dbReference type="STRING" id="240176.A8P1X3"/>
<dbReference type="InterPro" id="IPR010036">
    <property type="entry name" value="MDP_1_eu_arc"/>
</dbReference>
<dbReference type="SFLD" id="SFLDG01131">
    <property type="entry name" value="C1.5.2:_MDP_Like"/>
    <property type="match status" value="1"/>
</dbReference>
<dbReference type="PATRIC" id="fig|1028802.3.peg.229"/>
<name>A8P1X3_COPC7</name>
<dbReference type="AlphaFoldDB" id="A8P1X3"/>
<evidence type="ECO:0008006" key="3">
    <source>
        <dbReference type="Google" id="ProtNLM"/>
    </source>
</evidence>
<dbReference type="eggNOG" id="KOG4549">
    <property type="taxonomic scope" value="Eukaryota"/>
</dbReference>
<dbReference type="SUPFAM" id="SSF56784">
    <property type="entry name" value="HAD-like"/>
    <property type="match status" value="1"/>
</dbReference>
<dbReference type="GeneID" id="6014767"/>
<dbReference type="OrthoDB" id="2865258at2759"/>
<dbReference type="InterPro" id="IPR036412">
    <property type="entry name" value="HAD-like_sf"/>
</dbReference>
<protein>
    <recommendedName>
        <fullName evidence="3">Magnesium-dependent phosphatase-1</fullName>
    </recommendedName>
</protein>
<organism evidence="1 2">
    <name type="scientific">Coprinopsis cinerea (strain Okayama-7 / 130 / ATCC MYA-4618 / FGSC 9003)</name>
    <name type="common">Inky cap fungus</name>
    <name type="synonym">Hormographiella aspergillata</name>
    <dbReference type="NCBI Taxonomy" id="240176"/>
    <lineage>
        <taxon>Eukaryota</taxon>
        <taxon>Fungi</taxon>
        <taxon>Dikarya</taxon>
        <taxon>Basidiomycota</taxon>
        <taxon>Agaricomycotina</taxon>
        <taxon>Agaricomycetes</taxon>
        <taxon>Agaricomycetidae</taxon>
        <taxon>Agaricales</taxon>
        <taxon>Agaricineae</taxon>
        <taxon>Psathyrellaceae</taxon>
        <taxon>Coprinopsis</taxon>
    </lineage>
</organism>
<accession>A8P1X3</accession>
<dbReference type="NCBIfam" id="TIGR01685">
    <property type="entry name" value="MDP-1"/>
    <property type="match status" value="1"/>
</dbReference>
<dbReference type="SFLD" id="SFLDS00003">
    <property type="entry name" value="Haloacid_Dehalogenase"/>
    <property type="match status" value="1"/>
</dbReference>
<dbReference type="Proteomes" id="UP000001861">
    <property type="component" value="Unassembled WGS sequence"/>
</dbReference>